<evidence type="ECO:0000256" key="1">
    <source>
        <dbReference type="SAM" id="Coils"/>
    </source>
</evidence>
<keyword evidence="2" id="KW-1133">Transmembrane helix</keyword>
<dbReference type="RefSeq" id="WP_031966863.1">
    <property type="nucleotide sequence ID" value="NZ_CAUYZO010000009.1"/>
</dbReference>
<proteinExistence type="predicted"/>
<evidence type="ECO:0000313" key="4">
    <source>
        <dbReference type="Proteomes" id="UP000066661"/>
    </source>
</evidence>
<protein>
    <submittedName>
        <fullName evidence="3">Putative membrane protein</fullName>
    </submittedName>
</protein>
<accession>A0A7U7KCE6</accession>
<feature type="transmembrane region" description="Helical" evidence="2">
    <location>
        <begin position="16"/>
        <end position="36"/>
    </location>
</feature>
<name>A0A7U7KCE6_ACIBA</name>
<sequence>MANKSEKEENQENRDLIELIGVIAALIIIFLVWYYFPDFLQWINIRFTNQINMSSIKSEGLEKIGDKFGSFGDSYGSLNTLFSGWAFALLLISLFMQRKELVEQRKELIAQRDEISKANEIAESQRKITEQQADLLEQQINEAILQNFYNIIYPLMSRKQEYYKEADTLPMNYSMRPLDNSIFYHVYSNTYNIYNAYSHNNRGVYKHSDEVIKDINKQIQSNNLLVAPYFYLCSSQYIEHFIYMVNFINNFKGITTEDKSIALSVFISDYSNKELYSISLVAFNNEDLRKILVKNKLLNRIKALASFNYEEVYETVFSEEYYIGS</sequence>
<dbReference type="EMBL" id="LN997846">
    <property type="protein sequence ID" value="CUW34122.1"/>
    <property type="molecule type" value="Genomic_DNA"/>
</dbReference>
<dbReference type="AlphaFoldDB" id="A0A7U7KCE6"/>
<reference evidence="3 4" key="1">
    <citation type="submission" date="2015-12" db="EMBL/GenBank/DDBJ databases">
        <authorList>
            <person name="Wibberg D."/>
        </authorList>
    </citation>
    <scope>NUCLEOTIDE SEQUENCE [LARGE SCALE GENOMIC DNA]</scope>
    <source>
        <strain evidence="3">R2091</strain>
    </source>
</reference>
<evidence type="ECO:0000256" key="2">
    <source>
        <dbReference type="SAM" id="Phobius"/>
    </source>
</evidence>
<feature type="transmembrane region" description="Helical" evidence="2">
    <location>
        <begin position="75"/>
        <end position="96"/>
    </location>
</feature>
<keyword evidence="2" id="KW-0472">Membrane</keyword>
<keyword evidence="1" id="KW-0175">Coiled coil</keyword>
<evidence type="ECO:0000313" key="3">
    <source>
        <dbReference type="EMBL" id="CUW34122.1"/>
    </source>
</evidence>
<keyword evidence="2" id="KW-0812">Transmembrane</keyword>
<organism evidence="3 4">
    <name type="scientific">Acinetobacter baumannii</name>
    <dbReference type="NCBI Taxonomy" id="470"/>
    <lineage>
        <taxon>Bacteria</taxon>
        <taxon>Pseudomonadati</taxon>
        <taxon>Pseudomonadota</taxon>
        <taxon>Gammaproteobacteria</taxon>
        <taxon>Moraxellales</taxon>
        <taxon>Moraxellaceae</taxon>
        <taxon>Acinetobacter</taxon>
        <taxon>Acinetobacter calcoaceticus/baumannii complex</taxon>
    </lineage>
</organism>
<gene>
    <name evidence="3" type="ORF">ABR2091_0709</name>
</gene>
<feature type="coiled-coil region" evidence="1">
    <location>
        <begin position="98"/>
        <end position="146"/>
    </location>
</feature>
<dbReference type="Proteomes" id="UP000066661">
    <property type="component" value="Chromosome I"/>
</dbReference>